<dbReference type="Gene3D" id="3.30.450.20">
    <property type="entry name" value="PAS domain"/>
    <property type="match status" value="1"/>
</dbReference>
<feature type="domain" description="PAS" evidence="1">
    <location>
        <begin position="89"/>
        <end position="131"/>
    </location>
</feature>
<dbReference type="GO" id="GO:0006355">
    <property type="term" value="P:regulation of DNA-templated transcription"/>
    <property type="evidence" value="ECO:0007669"/>
    <property type="project" value="InterPro"/>
</dbReference>
<dbReference type="Proteomes" id="UP000014070">
    <property type="component" value="Chromosome"/>
</dbReference>
<dbReference type="EMBL" id="CP005934">
    <property type="protein sequence ID" value="AGN26223.1"/>
    <property type="molecule type" value="Genomic_DNA"/>
</dbReference>
<sequence>MFTSNTMHEFIMNLPTPCIYFDDNNSCRLMNQPSRDFLEKWELECNCIRDITETFDITPCRSGRTVAWCGCIDYAFVPVSHGNIFIFNQNKTMLDFQKSLPIGIMVVNHNGKIVDYNPKLRSLLGFSPADVKSMSSLKARWTDNGIKLSTGDWAMMRSLKYGEAVEGDSIDITSKGGEKATLCISSCPIRDIETESVIGSISIFQDISHQRVAEMDAVEGKHKAEDCLKQIVDKVKEMCINSSDNLSDLISKIDLTVENEYKSYLIENRFFSSELIDISYLIDSAGCECERSLRNGTTVLCEVTEHRLVSANIHLKEAFKTIIRKVSESSDHAKITIKIRDYCERGREFHRIEICDEKSKNNEYGELVECSDDPDIDLSLACKIFESFGGHIWAEEEITMNHFGYSKFVVILPVAMCTDKIEIGFDMESLA</sequence>
<accession>R9TA34</accession>
<organism evidence="2 3">
    <name type="scientific">Methanomassiliicoccus intestinalis (strain Issoire-Mx1)</name>
    <dbReference type="NCBI Taxonomy" id="1295009"/>
    <lineage>
        <taxon>Archaea</taxon>
        <taxon>Methanobacteriati</taxon>
        <taxon>Thermoplasmatota</taxon>
        <taxon>Thermoplasmata</taxon>
        <taxon>Methanomassiliicoccales</taxon>
        <taxon>Methanomassiliicoccaceae</taxon>
        <taxon>Methanomassiliicoccus</taxon>
    </lineage>
</organism>
<dbReference type="InterPro" id="IPR013767">
    <property type="entry name" value="PAS_fold"/>
</dbReference>
<dbReference type="CDD" id="cd00130">
    <property type="entry name" value="PAS"/>
    <property type="match status" value="1"/>
</dbReference>
<dbReference type="AlphaFoldDB" id="R9TA34"/>
<reference evidence="2 3" key="1">
    <citation type="journal article" date="2013" name="Genome Announc.">
        <title>Genome sequence of 'Candidatus Methanomassiliicoccus intestinalis' Issoire-Mx1, a third thermoplasmatales-related methanogenic archaeon from human feces.</title>
        <authorList>
            <person name="Borrel G."/>
            <person name="Harris H.M."/>
            <person name="Parisot N."/>
            <person name="Gaci N."/>
            <person name="Tottey W."/>
            <person name="Mihajlovski A."/>
            <person name="Deane J."/>
            <person name="Gribaldo S."/>
            <person name="Bardot O."/>
            <person name="Peyretaillade E."/>
            <person name="Peyret P."/>
            <person name="O'Toole P.W."/>
            <person name="Brugere J.F."/>
        </authorList>
    </citation>
    <scope>NUCLEOTIDE SEQUENCE [LARGE SCALE GENOMIC DNA]</scope>
    <source>
        <strain evidence="2 3">Issoire-Mx1</strain>
    </source>
</reference>
<dbReference type="KEGG" id="mer:MMINT_08620"/>
<dbReference type="InParanoid" id="R9TA34"/>
<dbReference type="PROSITE" id="PS50112">
    <property type="entry name" value="PAS"/>
    <property type="match status" value="1"/>
</dbReference>
<dbReference type="InterPro" id="IPR035965">
    <property type="entry name" value="PAS-like_dom_sf"/>
</dbReference>
<dbReference type="NCBIfam" id="TIGR00229">
    <property type="entry name" value="sensory_box"/>
    <property type="match status" value="1"/>
</dbReference>
<dbReference type="Pfam" id="PF00989">
    <property type="entry name" value="PAS"/>
    <property type="match status" value="1"/>
</dbReference>
<keyword evidence="3" id="KW-1185">Reference proteome</keyword>
<dbReference type="STRING" id="1295009.MMINT_08620"/>
<proteinExistence type="predicted"/>
<evidence type="ECO:0000313" key="3">
    <source>
        <dbReference type="Proteomes" id="UP000014070"/>
    </source>
</evidence>
<evidence type="ECO:0000259" key="1">
    <source>
        <dbReference type="PROSITE" id="PS50112"/>
    </source>
</evidence>
<gene>
    <name evidence="2" type="ORF">MMINT_08620</name>
</gene>
<dbReference type="HOGENOM" id="CLU_635544_0_0_2"/>
<name>R9TA34_METII</name>
<protein>
    <submittedName>
        <fullName evidence="2">PAS domain-containing protein</fullName>
    </submittedName>
</protein>
<dbReference type="InterPro" id="IPR000014">
    <property type="entry name" value="PAS"/>
</dbReference>
<evidence type="ECO:0000313" key="2">
    <source>
        <dbReference type="EMBL" id="AGN26223.1"/>
    </source>
</evidence>
<dbReference type="SUPFAM" id="SSF55785">
    <property type="entry name" value="PYP-like sensor domain (PAS domain)"/>
    <property type="match status" value="1"/>
</dbReference>